<organism evidence="2 3">
    <name type="scientific">Parnassius apollo</name>
    <name type="common">Apollo butterfly</name>
    <name type="synonym">Papilio apollo</name>
    <dbReference type="NCBI Taxonomy" id="110799"/>
    <lineage>
        <taxon>Eukaryota</taxon>
        <taxon>Metazoa</taxon>
        <taxon>Ecdysozoa</taxon>
        <taxon>Arthropoda</taxon>
        <taxon>Hexapoda</taxon>
        <taxon>Insecta</taxon>
        <taxon>Pterygota</taxon>
        <taxon>Neoptera</taxon>
        <taxon>Endopterygota</taxon>
        <taxon>Lepidoptera</taxon>
        <taxon>Glossata</taxon>
        <taxon>Ditrysia</taxon>
        <taxon>Papilionoidea</taxon>
        <taxon>Papilionidae</taxon>
        <taxon>Parnassiinae</taxon>
        <taxon>Parnassini</taxon>
        <taxon>Parnassius</taxon>
        <taxon>Parnassius</taxon>
    </lineage>
</organism>
<sequence length="482" mass="55603">MDENQISEEEAMNSILIENNEQKTEICLPEKSAQCQAMVYDEVRPISSKRRREEDEDERWITVSINGKRMGQKVDVYINCFEKLPKQFALAKLLKTNNIKHISRVKYVNAYKVFVQFECAESADELMNCTPLKELGWRFPKPLGVPFSYGVIKDIEQEMTEKEMLEVISSDCELIGVKRLKRRKTDGKGWEDSESIRLQFKGSSLPASVYIYGMKISVDPYVFPVTQCSRCWRFGHSLRVCPFKKIVCPKCGKGHAICEITTFRCINCIGTYMSLDRSCPIFIKEKRLRSLMAEFNCSYKNALQIHPPEPQPVQVEQETTILKTAQRHLNPNTPLYNNMPEPIPVSSISQNEDGVMSYTNVTRSVPRLRSEITSNTKSIPLTSQSGAMEVSQTLQEKTISTKRKRKKKQNQNVVSENDISAESEEVINDNDDDMESKLKSRKEKKERREKLKSTFNFSQLLSKLYAIFTNSQEQLKKFKECH</sequence>
<evidence type="ECO:0000256" key="1">
    <source>
        <dbReference type="SAM" id="MobiDB-lite"/>
    </source>
</evidence>
<feature type="compositionally biased region" description="Polar residues" evidence="1">
    <location>
        <begin position="372"/>
        <end position="398"/>
    </location>
</feature>
<feature type="region of interest" description="Disordered" evidence="1">
    <location>
        <begin position="372"/>
        <end position="450"/>
    </location>
</feature>
<name>A0A8S3W8Y1_PARAO</name>
<dbReference type="AlphaFoldDB" id="A0A8S3W8Y1"/>
<reference evidence="2" key="1">
    <citation type="submission" date="2021-04" db="EMBL/GenBank/DDBJ databases">
        <authorList>
            <person name="Tunstrom K."/>
        </authorList>
    </citation>
    <scope>NUCLEOTIDE SEQUENCE</scope>
</reference>
<feature type="compositionally biased region" description="Acidic residues" evidence="1">
    <location>
        <begin position="419"/>
        <end position="434"/>
    </location>
</feature>
<gene>
    <name evidence="2" type="ORF">PAPOLLO_LOCUS3219</name>
</gene>
<proteinExistence type="predicted"/>
<evidence type="ECO:0000313" key="3">
    <source>
        <dbReference type="Proteomes" id="UP000691718"/>
    </source>
</evidence>
<comment type="caution">
    <text evidence="2">The sequence shown here is derived from an EMBL/GenBank/DDBJ whole genome shotgun (WGS) entry which is preliminary data.</text>
</comment>
<dbReference type="Proteomes" id="UP000691718">
    <property type="component" value="Unassembled WGS sequence"/>
</dbReference>
<feature type="compositionally biased region" description="Basic residues" evidence="1">
    <location>
        <begin position="400"/>
        <end position="409"/>
    </location>
</feature>
<protein>
    <submittedName>
        <fullName evidence="2">(apollo) hypothetical protein</fullName>
    </submittedName>
</protein>
<dbReference type="OrthoDB" id="3039988at2759"/>
<accession>A0A8S3W8Y1</accession>
<dbReference type="EMBL" id="CAJQZP010000209">
    <property type="protein sequence ID" value="CAG4945960.1"/>
    <property type="molecule type" value="Genomic_DNA"/>
</dbReference>
<evidence type="ECO:0000313" key="2">
    <source>
        <dbReference type="EMBL" id="CAG4945960.1"/>
    </source>
</evidence>
<keyword evidence="3" id="KW-1185">Reference proteome</keyword>